<evidence type="ECO:0000256" key="5">
    <source>
        <dbReference type="SAM" id="MobiDB-lite"/>
    </source>
</evidence>
<keyword evidence="8" id="KW-1185">Reference proteome</keyword>
<dbReference type="PANTHER" id="PTHR22904">
    <property type="entry name" value="TPR REPEAT CONTAINING PROTEIN"/>
    <property type="match status" value="1"/>
</dbReference>
<feature type="compositionally biased region" description="Low complexity" evidence="5">
    <location>
        <begin position="189"/>
        <end position="211"/>
    </location>
</feature>
<keyword evidence="3 4" id="KW-0802">TPR repeat</keyword>
<dbReference type="AlphaFoldDB" id="A0ABD3NZR0"/>
<sequence length="441" mass="47739">MSLYSGLGGPSAHSDVLSASPDSIDSKRALIEEIKRRGRATVGAKNYPDADALYSKGIELLASIVAQEGDNAKKELAILYSNRSLVRLQMGKVAEALEDADDAVKYDPTYVKGHWRRGQAFTACGNSPDALKSFETALELEPENKALKKEVQAAKERKEQEEKLMTTSSNASEGNADSDGDAVMKDAPKSTSAPATKSSAKPKVSSKSTSAKVDDKEDESVFTKSDHVRGYKIRSDGKKTSYFDREISEETKALIGDIAPKKIDPNNSIASGNDVATEPLPTAEGASAWNKAGTWEERNVSSWAEETLKAALLNAEYILPDGSPSPGARGFVSKVSKFDGHASFATVRGKKRYIYEFSVTVDWVLTLGDDHAKVCHGSMAFPDIDGTVELGDGYDMTNYSVEGSSPAGTGPLLDRFVRDGGLRDSIHRVIDDWVRLFRSTY</sequence>
<proteinExistence type="inferred from homology"/>
<evidence type="ECO:0000313" key="8">
    <source>
        <dbReference type="Proteomes" id="UP001516023"/>
    </source>
</evidence>
<evidence type="ECO:0000259" key="6">
    <source>
        <dbReference type="SMART" id="SM01000"/>
    </source>
</evidence>
<dbReference type="SMART" id="SM01000">
    <property type="entry name" value="Aha1_N"/>
    <property type="match status" value="1"/>
</dbReference>
<dbReference type="EMBL" id="JABMIG020000318">
    <property type="protein sequence ID" value="KAL3781405.1"/>
    <property type="molecule type" value="Genomic_DNA"/>
</dbReference>
<dbReference type="Proteomes" id="UP001516023">
    <property type="component" value="Unassembled WGS sequence"/>
</dbReference>
<dbReference type="Gene3D" id="3.15.10.20">
    <property type="entry name" value="Activator of Hsp90 ATPase Aha1, N-terminal domain"/>
    <property type="match status" value="1"/>
</dbReference>
<feature type="domain" description="Activator of Hsp90 ATPase AHSA1-like N-terminal" evidence="6">
    <location>
        <begin position="297"/>
        <end position="440"/>
    </location>
</feature>
<protein>
    <recommendedName>
        <fullName evidence="6">Activator of Hsp90 ATPase AHSA1-like N-terminal domain-containing protein</fullName>
    </recommendedName>
</protein>
<dbReference type="SMART" id="SM00028">
    <property type="entry name" value="TPR"/>
    <property type="match status" value="3"/>
</dbReference>
<dbReference type="InterPro" id="IPR015310">
    <property type="entry name" value="AHSA1-like_N"/>
</dbReference>
<evidence type="ECO:0000313" key="7">
    <source>
        <dbReference type="EMBL" id="KAL3781405.1"/>
    </source>
</evidence>
<feature type="region of interest" description="Disordered" evidence="5">
    <location>
        <begin position="1"/>
        <end position="20"/>
    </location>
</feature>
<feature type="repeat" description="TPR" evidence="4">
    <location>
        <begin position="111"/>
        <end position="144"/>
    </location>
</feature>
<keyword evidence="2" id="KW-0677">Repeat</keyword>
<comment type="similarity">
    <text evidence="1">Belongs to the AHA1 family.</text>
</comment>
<name>A0ABD3NZR0_9STRA</name>
<feature type="compositionally biased region" description="Basic and acidic residues" evidence="5">
    <location>
        <begin position="212"/>
        <end position="223"/>
    </location>
</feature>
<dbReference type="SUPFAM" id="SSF48452">
    <property type="entry name" value="TPR-like"/>
    <property type="match status" value="1"/>
</dbReference>
<evidence type="ECO:0000256" key="3">
    <source>
        <dbReference type="ARBA" id="ARBA00022803"/>
    </source>
</evidence>
<dbReference type="Pfam" id="PF09229">
    <property type="entry name" value="Aha1_N"/>
    <property type="match status" value="1"/>
</dbReference>
<dbReference type="InterPro" id="IPR019734">
    <property type="entry name" value="TPR_rpt"/>
</dbReference>
<evidence type="ECO:0000256" key="4">
    <source>
        <dbReference type="PROSITE-ProRule" id="PRU00339"/>
    </source>
</evidence>
<reference evidence="7 8" key="1">
    <citation type="journal article" date="2020" name="G3 (Bethesda)">
        <title>Improved Reference Genome for Cyclotella cryptica CCMP332, a Model for Cell Wall Morphogenesis, Salinity Adaptation, and Lipid Production in Diatoms (Bacillariophyta).</title>
        <authorList>
            <person name="Roberts W.R."/>
            <person name="Downey K.M."/>
            <person name="Ruck E.C."/>
            <person name="Traller J.C."/>
            <person name="Alverson A.J."/>
        </authorList>
    </citation>
    <scope>NUCLEOTIDE SEQUENCE [LARGE SCALE GENOMIC DNA]</scope>
    <source>
        <strain evidence="7 8">CCMP332</strain>
    </source>
</reference>
<comment type="caution">
    <text evidence="7">The sequence shown here is derived from an EMBL/GenBank/DDBJ whole genome shotgun (WGS) entry which is preliminary data.</text>
</comment>
<feature type="repeat" description="TPR" evidence="4">
    <location>
        <begin position="77"/>
        <end position="110"/>
    </location>
</feature>
<dbReference type="InterPro" id="IPR011990">
    <property type="entry name" value="TPR-like_helical_dom_sf"/>
</dbReference>
<feature type="compositionally biased region" description="Basic and acidic residues" evidence="5">
    <location>
        <begin position="149"/>
        <end position="164"/>
    </location>
</feature>
<dbReference type="InterPro" id="IPR036338">
    <property type="entry name" value="Aha1"/>
</dbReference>
<dbReference type="PROSITE" id="PS50005">
    <property type="entry name" value="TPR"/>
    <property type="match status" value="2"/>
</dbReference>
<feature type="region of interest" description="Disordered" evidence="5">
    <location>
        <begin position="149"/>
        <end position="223"/>
    </location>
</feature>
<dbReference type="SUPFAM" id="SSF103111">
    <property type="entry name" value="Activator of Hsp90 ATPase, Aha1"/>
    <property type="match status" value="1"/>
</dbReference>
<evidence type="ECO:0000256" key="1">
    <source>
        <dbReference type="ARBA" id="ARBA00006817"/>
    </source>
</evidence>
<evidence type="ECO:0000256" key="2">
    <source>
        <dbReference type="ARBA" id="ARBA00022737"/>
    </source>
</evidence>
<dbReference type="Gene3D" id="1.25.40.10">
    <property type="entry name" value="Tetratricopeptide repeat domain"/>
    <property type="match status" value="1"/>
</dbReference>
<gene>
    <name evidence="7" type="ORF">HJC23_001608</name>
</gene>
<accession>A0ABD3NZR0</accession>
<organism evidence="7 8">
    <name type="scientific">Cyclotella cryptica</name>
    <dbReference type="NCBI Taxonomy" id="29204"/>
    <lineage>
        <taxon>Eukaryota</taxon>
        <taxon>Sar</taxon>
        <taxon>Stramenopiles</taxon>
        <taxon>Ochrophyta</taxon>
        <taxon>Bacillariophyta</taxon>
        <taxon>Coscinodiscophyceae</taxon>
        <taxon>Thalassiosirophycidae</taxon>
        <taxon>Stephanodiscales</taxon>
        <taxon>Stephanodiscaceae</taxon>
        <taxon>Cyclotella</taxon>
    </lineage>
</organism>
<dbReference type="PANTHER" id="PTHR22904:SF523">
    <property type="entry name" value="STRESS-INDUCED-PHOSPHOPROTEIN 1"/>
    <property type="match status" value="1"/>
</dbReference>
<feature type="compositionally biased region" description="Polar residues" evidence="5">
    <location>
        <begin position="165"/>
        <end position="175"/>
    </location>
</feature>